<dbReference type="SMART" id="SM00342">
    <property type="entry name" value="HTH_ARAC"/>
    <property type="match status" value="1"/>
</dbReference>
<dbReference type="SMART" id="SM00028">
    <property type="entry name" value="TPR"/>
    <property type="match status" value="4"/>
</dbReference>
<dbReference type="InterPro" id="IPR020449">
    <property type="entry name" value="Tscrpt_reg_AraC-type_HTH"/>
</dbReference>
<keyword evidence="4" id="KW-0802">TPR repeat</keyword>
<proteinExistence type="predicted"/>
<feature type="transmembrane region" description="Helical" evidence="5">
    <location>
        <begin position="128"/>
        <end position="147"/>
    </location>
</feature>
<dbReference type="Pfam" id="PF12833">
    <property type="entry name" value="HTH_18"/>
    <property type="match status" value="1"/>
</dbReference>
<keyword evidence="3" id="KW-0804">Transcription</keyword>
<evidence type="ECO:0000256" key="3">
    <source>
        <dbReference type="ARBA" id="ARBA00023163"/>
    </source>
</evidence>
<name>A0ABT3CRU3_9BACT</name>
<reference evidence="7 8" key="1">
    <citation type="submission" date="2022-10" db="EMBL/GenBank/DDBJ databases">
        <title>Comparative genomics and taxonomic characterization of three novel marine species of genus Reichenbachiella exhibiting antioxidant and polysaccharide degradation activities.</title>
        <authorList>
            <person name="Muhammad N."/>
            <person name="Lee Y.-J."/>
            <person name="Ko J."/>
            <person name="Kim S.-G."/>
        </authorList>
    </citation>
    <scope>NUCLEOTIDE SEQUENCE [LARGE SCALE GENOMIC DNA]</scope>
    <source>
        <strain evidence="7 8">ABR2-5</strain>
    </source>
</reference>
<evidence type="ECO:0000256" key="2">
    <source>
        <dbReference type="ARBA" id="ARBA00023125"/>
    </source>
</evidence>
<dbReference type="Gene3D" id="3.40.50.10610">
    <property type="entry name" value="ABC-type transport auxiliary lipoprotein component"/>
    <property type="match status" value="1"/>
</dbReference>
<evidence type="ECO:0000256" key="1">
    <source>
        <dbReference type="ARBA" id="ARBA00023015"/>
    </source>
</evidence>
<dbReference type="RefSeq" id="WP_264137211.1">
    <property type="nucleotide sequence ID" value="NZ_JAOYOD010000001.1"/>
</dbReference>
<dbReference type="PROSITE" id="PS01124">
    <property type="entry name" value="HTH_ARAC_FAMILY_2"/>
    <property type="match status" value="1"/>
</dbReference>
<dbReference type="InterPro" id="IPR019734">
    <property type="entry name" value="TPR_rpt"/>
</dbReference>
<dbReference type="PANTHER" id="PTHR43280:SF2">
    <property type="entry name" value="HTH-TYPE TRANSCRIPTIONAL REGULATOR EXSA"/>
    <property type="match status" value="1"/>
</dbReference>
<evidence type="ECO:0000313" key="8">
    <source>
        <dbReference type="Proteomes" id="UP001300692"/>
    </source>
</evidence>
<sequence>MNAPDSVQSEFTSQLIAIIHRRMSDDQFGVSELAEEMNMSRSNLLRKVKKSTGQSASQYIRQVRLERAMELLRAGDLNVSEVAFQVGFGSSSYFIRCFKEQFGYSPGEVHKIPELTETTDKRPSFRPVIVIGILGLLGLVLVYRFFFYEKKERFSIPQTKSIAVLPFINESSDSTNGYWVNGLMLSVLNNLQKLEDLKVVSRTSVEKFRESNKTIPEIAQELQVAYVLEGSGQKVGNRILLNVQLVDAANDRQIWSSQYDKELKGVFDLQKELSQRIAENIQVVIKPDEAERINQPLTENIEAYDHFLKAKMLMSLETKEGLLEAIPLLEQSIELDPSFASSYAYLAIAYYYLELYQSEKEHTAELGLMADKALLYDHQLPEALIAKAMYYLQTREFDEAKDYLEKAHEYHPGSTWIINMLSDFYTNYSPNTAKYLEYALKAVRLNPAGSDSTATSYIYLHLSNALIQSGFVDEALLNINLSLGYFPENPFSSYLKAYILLAKDRDFEATEDRMIFELDKDTTRLDIMQEVAKLYYMQGDFESAHRYYERFLKQRERRELTMFRHEQAKMAFTFKKLGYDDRAEELIVDFLDFAEKDQSIYKSLHLAMYHSYRVENDKAIEYIQKFSEEDNYNYWVVLFFDQDPLDAAIRDTPEFKRAFQTIKTKFWKQHLEIKERLKEEGLLLAS</sequence>
<evidence type="ECO:0000256" key="5">
    <source>
        <dbReference type="SAM" id="Phobius"/>
    </source>
</evidence>
<feature type="repeat" description="TPR" evidence="4">
    <location>
        <begin position="381"/>
        <end position="414"/>
    </location>
</feature>
<dbReference type="Proteomes" id="UP001300692">
    <property type="component" value="Unassembled WGS sequence"/>
</dbReference>
<organism evidence="7 8">
    <name type="scientific">Reichenbachiella ulvae</name>
    <dbReference type="NCBI Taxonomy" id="2980104"/>
    <lineage>
        <taxon>Bacteria</taxon>
        <taxon>Pseudomonadati</taxon>
        <taxon>Bacteroidota</taxon>
        <taxon>Cytophagia</taxon>
        <taxon>Cytophagales</taxon>
        <taxon>Reichenbachiellaceae</taxon>
        <taxon>Reichenbachiella</taxon>
    </lineage>
</organism>
<dbReference type="EMBL" id="JAOYOD010000001">
    <property type="protein sequence ID" value="MCV9386420.1"/>
    <property type="molecule type" value="Genomic_DNA"/>
</dbReference>
<dbReference type="PROSITE" id="PS50005">
    <property type="entry name" value="TPR"/>
    <property type="match status" value="2"/>
</dbReference>
<keyword evidence="5" id="KW-0472">Membrane</keyword>
<comment type="caution">
    <text evidence="7">The sequence shown here is derived from an EMBL/GenBank/DDBJ whole genome shotgun (WGS) entry which is preliminary data.</text>
</comment>
<evidence type="ECO:0000313" key="7">
    <source>
        <dbReference type="EMBL" id="MCV9386420.1"/>
    </source>
</evidence>
<dbReference type="Gene3D" id="1.10.10.60">
    <property type="entry name" value="Homeodomain-like"/>
    <property type="match status" value="2"/>
</dbReference>
<keyword evidence="5" id="KW-1133">Transmembrane helix</keyword>
<evidence type="ECO:0000259" key="6">
    <source>
        <dbReference type="PROSITE" id="PS01124"/>
    </source>
</evidence>
<gene>
    <name evidence="7" type="ORF">N7U62_07080</name>
</gene>
<feature type="repeat" description="TPR" evidence="4">
    <location>
        <begin position="525"/>
        <end position="558"/>
    </location>
</feature>
<dbReference type="SUPFAM" id="SSF46689">
    <property type="entry name" value="Homeodomain-like"/>
    <property type="match status" value="1"/>
</dbReference>
<accession>A0ABT3CRU3</accession>
<dbReference type="InterPro" id="IPR018060">
    <property type="entry name" value="HTH_AraC"/>
</dbReference>
<dbReference type="InterPro" id="IPR011990">
    <property type="entry name" value="TPR-like_helical_dom_sf"/>
</dbReference>
<feature type="domain" description="HTH araC/xylS-type" evidence="6">
    <location>
        <begin position="13"/>
        <end position="112"/>
    </location>
</feature>
<keyword evidence="5" id="KW-0812">Transmembrane</keyword>
<dbReference type="PRINTS" id="PR00032">
    <property type="entry name" value="HTHARAC"/>
</dbReference>
<dbReference type="PROSITE" id="PS00041">
    <property type="entry name" value="HTH_ARAC_FAMILY_1"/>
    <property type="match status" value="1"/>
</dbReference>
<keyword evidence="8" id="KW-1185">Reference proteome</keyword>
<protein>
    <submittedName>
        <fullName evidence="7">Helix-turn-helix domain-containing protein</fullName>
    </submittedName>
</protein>
<dbReference type="InterPro" id="IPR009057">
    <property type="entry name" value="Homeodomain-like_sf"/>
</dbReference>
<dbReference type="Gene3D" id="1.25.40.10">
    <property type="entry name" value="Tetratricopeptide repeat domain"/>
    <property type="match status" value="2"/>
</dbReference>
<dbReference type="InterPro" id="IPR018062">
    <property type="entry name" value="HTH_AraC-typ_CS"/>
</dbReference>
<keyword evidence="2" id="KW-0238">DNA-binding</keyword>
<dbReference type="PANTHER" id="PTHR43280">
    <property type="entry name" value="ARAC-FAMILY TRANSCRIPTIONAL REGULATOR"/>
    <property type="match status" value="1"/>
</dbReference>
<dbReference type="SUPFAM" id="SSF48452">
    <property type="entry name" value="TPR-like"/>
    <property type="match status" value="1"/>
</dbReference>
<evidence type="ECO:0000256" key="4">
    <source>
        <dbReference type="PROSITE-ProRule" id="PRU00339"/>
    </source>
</evidence>
<keyword evidence="1" id="KW-0805">Transcription regulation</keyword>